<keyword evidence="2" id="KW-1185">Reference proteome</keyword>
<dbReference type="AlphaFoldDB" id="A0A9P6T7H4"/>
<evidence type="ECO:0000313" key="1">
    <source>
        <dbReference type="EMBL" id="KAG0140453.1"/>
    </source>
</evidence>
<proteinExistence type="predicted"/>
<comment type="caution">
    <text evidence="1">The sequence shown here is derived from an EMBL/GenBank/DDBJ whole genome shotgun (WGS) entry which is preliminary data.</text>
</comment>
<name>A0A9P6T7H4_9BASI</name>
<gene>
    <name evidence="1" type="ORF">CROQUDRAFT_136687</name>
</gene>
<dbReference type="EMBL" id="MU167443">
    <property type="protein sequence ID" value="KAG0140453.1"/>
    <property type="molecule type" value="Genomic_DNA"/>
</dbReference>
<evidence type="ECO:0000313" key="2">
    <source>
        <dbReference type="Proteomes" id="UP000886653"/>
    </source>
</evidence>
<dbReference type="Proteomes" id="UP000886653">
    <property type="component" value="Unassembled WGS sequence"/>
</dbReference>
<organism evidence="1 2">
    <name type="scientific">Cronartium quercuum f. sp. fusiforme G11</name>
    <dbReference type="NCBI Taxonomy" id="708437"/>
    <lineage>
        <taxon>Eukaryota</taxon>
        <taxon>Fungi</taxon>
        <taxon>Dikarya</taxon>
        <taxon>Basidiomycota</taxon>
        <taxon>Pucciniomycotina</taxon>
        <taxon>Pucciniomycetes</taxon>
        <taxon>Pucciniales</taxon>
        <taxon>Coleosporiaceae</taxon>
        <taxon>Cronartium</taxon>
    </lineage>
</organism>
<accession>A0A9P6T7H4</accession>
<sequence length="151" mass="17071">MNLTVASLHVHVYMWYNTEYFAQALPFVSLEVAALEGVGKTVENANKALAAFREEILDRATTPEVFQKSVPTSEHTLKKALHKSKSFSRKFGHEADDFWRARVNYFKTGLYVLSLLSKRTTAYITQTSMPCGTDNGDLSDCFWFITYVGAN</sequence>
<reference evidence="1" key="1">
    <citation type="submission" date="2013-11" db="EMBL/GenBank/DDBJ databases">
        <title>Genome sequence of the fusiform rust pathogen reveals effectors for host alternation and coevolution with pine.</title>
        <authorList>
            <consortium name="DOE Joint Genome Institute"/>
            <person name="Smith K."/>
            <person name="Pendleton A."/>
            <person name="Kubisiak T."/>
            <person name="Anderson C."/>
            <person name="Salamov A."/>
            <person name="Aerts A."/>
            <person name="Riley R."/>
            <person name="Clum A."/>
            <person name="Lindquist E."/>
            <person name="Ence D."/>
            <person name="Campbell M."/>
            <person name="Kronenberg Z."/>
            <person name="Feau N."/>
            <person name="Dhillon B."/>
            <person name="Hamelin R."/>
            <person name="Burleigh J."/>
            <person name="Smith J."/>
            <person name="Yandell M."/>
            <person name="Nelson C."/>
            <person name="Grigoriev I."/>
            <person name="Davis J."/>
        </authorList>
    </citation>
    <scope>NUCLEOTIDE SEQUENCE</scope>
    <source>
        <strain evidence="1">G11</strain>
    </source>
</reference>
<protein>
    <submittedName>
        <fullName evidence="1">Uncharacterized protein</fullName>
    </submittedName>
</protein>